<protein>
    <submittedName>
        <fullName evidence="6">ABC-2 type transport system ATP-binding protein</fullName>
    </submittedName>
</protein>
<gene>
    <name evidence="6" type="ORF">EDD68_107123</name>
</gene>
<sequence length="287" mass="33383">METTTMIQVKELTRTFKRFTLGPLNLDVERGIAVGVIGANGSGKTTLFRLIMRLLKEDTGNIQMFGLTEENDEWKGKIGFAGGLLDAYDFLRVEELKNLISRWYPAWDEDQFLYFVNRYKIDVFERFGKCSKGTKKKLEFVFALSHNPELLLLDEPTAGVDLVSQRKMKEDLIRFMEDGTKSILLATHEVDEINQLCDEIVVLDRGRVMHRYNKDDIYDQWARIWVSVVNDDLIHHPNVIHYETAPPQIVTNQVEAIQEIVQKNEMKIQHIQRLSMEEVLEYLIESN</sequence>
<keyword evidence="2" id="KW-0813">Transport</keyword>
<name>A0A4R3N8Y3_9BACI</name>
<comment type="similarity">
    <text evidence="1">Belongs to the ABC transporter superfamily.</text>
</comment>
<keyword evidence="3" id="KW-0547">Nucleotide-binding</keyword>
<dbReference type="RefSeq" id="WP_132371576.1">
    <property type="nucleotide sequence ID" value="NZ_SMAN01000007.1"/>
</dbReference>
<dbReference type="GO" id="GO:0016887">
    <property type="term" value="F:ATP hydrolysis activity"/>
    <property type="evidence" value="ECO:0007669"/>
    <property type="project" value="InterPro"/>
</dbReference>
<dbReference type="CDD" id="cd03230">
    <property type="entry name" value="ABC_DR_subfamily_A"/>
    <property type="match status" value="1"/>
</dbReference>
<dbReference type="PANTHER" id="PTHR42711:SF5">
    <property type="entry name" value="ABC TRANSPORTER ATP-BINDING PROTEIN NATA"/>
    <property type="match status" value="1"/>
</dbReference>
<dbReference type="InterPro" id="IPR027417">
    <property type="entry name" value="P-loop_NTPase"/>
</dbReference>
<dbReference type="Gene3D" id="3.40.50.300">
    <property type="entry name" value="P-loop containing nucleotide triphosphate hydrolases"/>
    <property type="match status" value="1"/>
</dbReference>
<dbReference type="InterPro" id="IPR003439">
    <property type="entry name" value="ABC_transporter-like_ATP-bd"/>
</dbReference>
<comment type="caution">
    <text evidence="6">The sequence shown here is derived from an EMBL/GenBank/DDBJ whole genome shotgun (WGS) entry which is preliminary data.</text>
</comment>
<dbReference type="AlphaFoldDB" id="A0A4R3N8Y3"/>
<evidence type="ECO:0000256" key="4">
    <source>
        <dbReference type="ARBA" id="ARBA00022840"/>
    </source>
</evidence>
<evidence type="ECO:0000256" key="3">
    <source>
        <dbReference type="ARBA" id="ARBA00022741"/>
    </source>
</evidence>
<keyword evidence="7" id="KW-1185">Reference proteome</keyword>
<feature type="domain" description="ABC transporter" evidence="5">
    <location>
        <begin position="1"/>
        <end position="230"/>
    </location>
</feature>
<reference evidence="6 7" key="1">
    <citation type="submission" date="2019-03" db="EMBL/GenBank/DDBJ databases">
        <title>Genomic Encyclopedia of Type Strains, Phase IV (KMG-IV): sequencing the most valuable type-strain genomes for metagenomic binning, comparative biology and taxonomic classification.</title>
        <authorList>
            <person name="Goeker M."/>
        </authorList>
    </citation>
    <scope>NUCLEOTIDE SEQUENCE [LARGE SCALE GENOMIC DNA]</scope>
    <source>
        <strain evidence="6 7">DSM 25894</strain>
    </source>
</reference>
<dbReference type="EMBL" id="SMAN01000007">
    <property type="protein sequence ID" value="TCT23409.1"/>
    <property type="molecule type" value="Genomic_DNA"/>
</dbReference>
<dbReference type="SMART" id="SM00382">
    <property type="entry name" value="AAA"/>
    <property type="match status" value="1"/>
</dbReference>
<dbReference type="OrthoDB" id="2960217at2"/>
<dbReference type="InterPro" id="IPR003593">
    <property type="entry name" value="AAA+_ATPase"/>
</dbReference>
<evidence type="ECO:0000259" key="5">
    <source>
        <dbReference type="PROSITE" id="PS50893"/>
    </source>
</evidence>
<dbReference type="SUPFAM" id="SSF52540">
    <property type="entry name" value="P-loop containing nucleoside triphosphate hydrolases"/>
    <property type="match status" value="1"/>
</dbReference>
<dbReference type="Proteomes" id="UP000294650">
    <property type="component" value="Unassembled WGS sequence"/>
</dbReference>
<keyword evidence="4 6" id="KW-0067">ATP-binding</keyword>
<dbReference type="PROSITE" id="PS50893">
    <property type="entry name" value="ABC_TRANSPORTER_2"/>
    <property type="match status" value="1"/>
</dbReference>
<evidence type="ECO:0000313" key="6">
    <source>
        <dbReference type="EMBL" id="TCT23409.1"/>
    </source>
</evidence>
<evidence type="ECO:0000256" key="1">
    <source>
        <dbReference type="ARBA" id="ARBA00005417"/>
    </source>
</evidence>
<evidence type="ECO:0000313" key="7">
    <source>
        <dbReference type="Proteomes" id="UP000294650"/>
    </source>
</evidence>
<accession>A0A4R3N8Y3</accession>
<proteinExistence type="inferred from homology"/>
<evidence type="ECO:0000256" key="2">
    <source>
        <dbReference type="ARBA" id="ARBA00022448"/>
    </source>
</evidence>
<dbReference type="GO" id="GO:0005524">
    <property type="term" value="F:ATP binding"/>
    <property type="evidence" value="ECO:0007669"/>
    <property type="project" value="UniProtKB-KW"/>
</dbReference>
<dbReference type="PANTHER" id="PTHR42711">
    <property type="entry name" value="ABC TRANSPORTER ATP-BINDING PROTEIN"/>
    <property type="match status" value="1"/>
</dbReference>
<dbReference type="Pfam" id="PF00005">
    <property type="entry name" value="ABC_tran"/>
    <property type="match status" value="1"/>
</dbReference>
<dbReference type="InterPro" id="IPR050763">
    <property type="entry name" value="ABC_transporter_ATP-binding"/>
</dbReference>
<organism evidence="6 7">
    <name type="scientific">Melghiribacillus thermohalophilus</name>
    <dbReference type="NCBI Taxonomy" id="1324956"/>
    <lineage>
        <taxon>Bacteria</taxon>
        <taxon>Bacillati</taxon>
        <taxon>Bacillota</taxon>
        <taxon>Bacilli</taxon>
        <taxon>Bacillales</taxon>
        <taxon>Bacillaceae</taxon>
        <taxon>Melghiribacillus</taxon>
    </lineage>
</organism>